<evidence type="ECO:0000256" key="1">
    <source>
        <dbReference type="SAM" id="Phobius"/>
    </source>
</evidence>
<dbReference type="RefSeq" id="WP_163735770.1">
    <property type="nucleotide sequence ID" value="NZ_JAAGOA010000005.1"/>
</dbReference>
<proteinExistence type="predicted"/>
<comment type="caution">
    <text evidence="2">The sequence shown here is derived from an EMBL/GenBank/DDBJ whole genome shotgun (WGS) entry which is preliminary data.</text>
</comment>
<organism evidence="2 3">
    <name type="scientific">Phytoactinopolyspora halotolerans</name>
    <dbReference type="NCBI Taxonomy" id="1981512"/>
    <lineage>
        <taxon>Bacteria</taxon>
        <taxon>Bacillati</taxon>
        <taxon>Actinomycetota</taxon>
        <taxon>Actinomycetes</taxon>
        <taxon>Jiangellales</taxon>
        <taxon>Jiangellaceae</taxon>
        <taxon>Phytoactinopolyspora</taxon>
    </lineage>
</organism>
<reference evidence="2 3" key="1">
    <citation type="submission" date="2020-02" db="EMBL/GenBank/DDBJ databases">
        <authorList>
            <person name="Li X.-J."/>
            <person name="Han X.-M."/>
        </authorList>
    </citation>
    <scope>NUCLEOTIDE SEQUENCE [LARGE SCALE GENOMIC DNA]</scope>
    <source>
        <strain evidence="2 3">CCTCC AB 2017055</strain>
    </source>
</reference>
<feature type="transmembrane region" description="Helical" evidence="1">
    <location>
        <begin position="39"/>
        <end position="62"/>
    </location>
</feature>
<evidence type="ECO:0000313" key="2">
    <source>
        <dbReference type="EMBL" id="NEE00285.1"/>
    </source>
</evidence>
<dbReference type="EMBL" id="JAAGOA010000005">
    <property type="protein sequence ID" value="NEE00285.1"/>
    <property type="molecule type" value="Genomic_DNA"/>
</dbReference>
<accession>A0A6L9S494</accession>
<gene>
    <name evidence="2" type="ORF">G1H10_08895</name>
</gene>
<name>A0A6L9S494_9ACTN</name>
<dbReference type="AlphaFoldDB" id="A0A6L9S494"/>
<keyword evidence="1" id="KW-1133">Transmembrane helix</keyword>
<evidence type="ECO:0000313" key="3">
    <source>
        <dbReference type="Proteomes" id="UP000475214"/>
    </source>
</evidence>
<keyword evidence="1" id="KW-0812">Transmembrane</keyword>
<dbReference type="Proteomes" id="UP000475214">
    <property type="component" value="Unassembled WGS sequence"/>
</dbReference>
<sequence>MSNASEATPAPQVRIPVGWYVAALALYLVIAYFTKTVLLNWVMGPLFLLLTLYLVPTAAAVVRRRLTARSRP</sequence>
<feature type="transmembrane region" description="Helical" evidence="1">
    <location>
        <begin position="12"/>
        <end position="33"/>
    </location>
</feature>
<keyword evidence="1" id="KW-0472">Membrane</keyword>
<protein>
    <submittedName>
        <fullName evidence="2">Uncharacterized protein</fullName>
    </submittedName>
</protein>
<keyword evidence="3" id="KW-1185">Reference proteome</keyword>